<dbReference type="InterPro" id="IPR011990">
    <property type="entry name" value="TPR-like_helical_dom_sf"/>
</dbReference>
<evidence type="ECO:0000256" key="3">
    <source>
        <dbReference type="ARBA" id="ARBA00022737"/>
    </source>
</evidence>
<evidence type="ECO:0000259" key="6">
    <source>
        <dbReference type="Pfam" id="PF25000"/>
    </source>
</evidence>
<dbReference type="GO" id="GO:0005737">
    <property type="term" value="C:cytoplasm"/>
    <property type="evidence" value="ECO:0007669"/>
    <property type="project" value="UniProtKB-SubCell"/>
</dbReference>
<gene>
    <name evidence="7" type="ORF">K432DRAFT_363990</name>
</gene>
<dbReference type="Pfam" id="PF13424">
    <property type="entry name" value="TPR_12"/>
    <property type="match status" value="3"/>
</dbReference>
<organism evidence="7 8">
    <name type="scientific">Lepidopterella palustris CBS 459.81</name>
    <dbReference type="NCBI Taxonomy" id="1314670"/>
    <lineage>
        <taxon>Eukaryota</taxon>
        <taxon>Fungi</taxon>
        <taxon>Dikarya</taxon>
        <taxon>Ascomycota</taxon>
        <taxon>Pezizomycotina</taxon>
        <taxon>Dothideomycetes</taxon>
        <taxon>Pleosporomycetidae</taxon>
        <taxon>Mytilinidiales</taxon>
        <taxon>Argynnaceae</taxon>
        <taxon>Lepidopterella</taxon>
    </lineage>
</organism>
<dbReference type="SUPFAM" id="SSF48452">
    <property type="entry name" value="TPR-like"/>
    <property type="match status" value="3"/>
</dbReference>
<dbReference type="SUPFAM" id="SSF52540">
    <property type="entry name" value="P-loop containing nucleoside triphosphate hydrolases"/>
    <property type="match status" value="1"/>
</dbReference>
<evidence type="ECO:0000313" key="7">
    <source>
        <dbReference type="EMBL" id="OCK74142.1"/>
    </source>
</evidence>
<dbReference type="GO" id="GO:0007018">
    <property type="term" value="P:microtubule-based movement"/>
    <property type="evidence" value="ECO:0007669"/>
    <property type="project" value="TreeGrafter"/>
</dbReference>
<evidence type="ECO:0000256" key="1">
    <source>
        <dbReference type="ARBA" id="ARBA00004496"/>
    </source>
</evidence>
<keyword evidence="4" id="KW-0802">TPR repeat</keyword>
<dbReference type="OrthoDB" id="20872at2759"/>
<evidence type="ECO:0000313" key="8">
    <source>
        <dbReference type="Proteomes" id="UP000250266"/>
    </source>
</evidence>
<dbReference type="Pfam" id="PF25000">
    <property type="entry name" value="DUF7779"/>
    <property type="match status" value="1"/>
</dbReference>
<dbReference type="GO" id="GO:0019894">
    <property type="term" value="F:kinesin binding"/>
    <property type="evidence" value="ECO:0007669"/>
    <property type="project" value="TreeGrafter"/>
</dbReference>
<evidence type="ECO:0000256" key="4">
    <source>
        <dbReference type="ARBA" id="ARBA00022803"/>
    </source>
</evidence>
<dbReference type="GO" id="GO:0005871">
    <property type="term" value="C:kinesin complex"/>
    <property type="evidence" value="ECO:0007669"/>
    <property type="project" value="InterPro"/>
</dbReference>
<protein>
    <submittedName>
        <fullName evidence="7">TPR-like protein</fullName>
    </submittedName>
</protein>
<feature type="domain" description="DUF7779" evidence="6">
    <location>
        <begin position="311"/>
        <end position="382"/>
    </location>
</feature>
<evidence type="ECO:0000256" key="5">
    <source>
        <dbReference type="SAM" id="MobiDB-lite"/>
    </source>
</evidence>
<dbReference type="InterPro" id="IPR027417">
    <property type="entry name" value="P-loop_NTPase"/>
</dbReference>
<sequence>MQDVGERANIPLLELPLLSRPIPSSTVPFRRDRDFVDRETLSDIRQRCSQPSSRTALVGLGGVGKSQLAIEYSYQVREKSPETWVFWVHTSSAAKFEEGYRNIAERVGIPSWGRPEADILRLVSSWLCDETNGRWFMILDNADDSSVFFNKGDGSKSNEGSGSAPPGDSLSDFLPQSPNGSILITSRNRELAYRLTERASDVIKVEPMDQGHALALLTKKIGRDYSEHDAVELLQALDYMPLAITQAAAYISHREPHTTISKYLQDLRRSDGERASLLKKEVGDAHTDGRASNSIIATWQMSFEHIRQDYPSAASLLSLMSLFDRQRIPELLLKHNYQEDSTGDKFEDDIYTLSSYSLIRTNIDSNEFEMHRLVQFSMRTWLELNRELETWKEKYISIMDETFPVGRFENWSICQALFPHAKEILSYRPVSNDFMEQWASVAFKIAWYAAETGSYKTAEVMGRRALEAREKMLGKEHPDTLTSISNLASVLQNQGKYKAAEEMNRRALEGRDNALGKEHPDTLTSVSNLALVLQYQGKYKAAEEMNRRALEAMEKALGKEHLDTLTSVSNLASLLQFQGNYEAAEEMNRRVLEGREKALGKEHPDTLISVSNLASVLQYQGKNVAAEEMNRRALEEKEKVLGKEHPDTLTSVSNLASVLQHQGKYKAAEEMNRQALEGREKVLGKEHPDTLTSVSNLASVLHHQGRYEAAEEMNRRAMEGREKALGKEHPDTLTSVSNLASVLQHQGKNEAAGELHRRALEEREKTLGK</sequence>
<keyword evidence="3" id="KW-0677">Repeat</keyword>
<dbReference type="InterPro" id="IPR002151">
    <property type="entry name" value="Kinesin_light"/>
</dbReference>
<dbReference type="InterPro" id="IPR056681">
    <property type="entry name" value="DUF7779"/>
</dbReference>
<comment type="subcellular location">
    <subcellularLocation>
        <location evidence="1">Cytoplasm</location>
    </subcellularLocation>
</comment>
<dbReference type="EMBL" id="KV745548">
    <property type="protein sequence ID" value="OCK74142.1"/>
    <property type="molecule type" value="Genomic_DNA"/>
</dbReference>
<dbReference type="PANTHER" id="PTHR45783:SF3">
    <property type="entry name" value="KINESIN LIGHT CHAIN"/>
    <property type="match status" value="1"/>
</dbReference>
<dbReference type="Gene3D" id="1.25.40.10">
    <property type="entry name" value="Tetratricopeptide repeat domain"/>
    <property type="match status" value="2"/>
</dbReference>
<accession>A0A8E2DYS7</accession>
<dbReference type="Pfam" id="PF13374">
    <property type="entry name" value="TPR_10"/>
    <property type="match status" value="2"/>
</dbReference>
<dbReference type="Proteomes" id="UP000250266">
    <property type="component" value="Unassembled WGS sequence"/>
</dbReference>
<evidence type="ECO:0000256" key="2">
    <source>
        <dbReference type="ARBA" id="ARBA00022490"/>
    </source>
</evidence>
<keyword evidence="8" id="KW-1185">Reference proteome</keyword>
<feature type="region of interest" description="Disordered" evidence="5">
    <location>
        <begin position="150"/>
        <end position="172"/>
    </location>
</feature>
<name>A0A8E2DYS7_9PEZI</name>
<dbReference type="AlphaFoldDB" id="A0A8E2DYS7"/>
<reference evidence="7 8" key="1">
    <citation type="journal article" date="2016" name="Nat. Commun.">
        <title>Ectomycorrhizal ecology is imprinted in the genome of the dominant symbiotic fungus Cenococcum geophilum.</title>
        <authorList>
            <consortium name="DOE Joint Genome Institute"/>
            <person name="Peter M."/>
            <person name="Kohler A."/>
            <person name="Ohm R.A."/>
            <person name="Kuo A."/>
            <person name="Krutzmann J."/>
            <person name="Morin E."/>
            <person name="Arend M."/>
            <person name="Barry K.W."/>
            <person name="Binder M."/>
            <person name="Choi C."/>
            <person name="Clum A."/>
            <person name="Copeland A."/>
            <person name="Grisel N."/>
            <person name="Haridas S."/>
            <person name="Kipfer T."/>
            <person name="LaButti K."/>
            <person name="Lindquist E."/>
            <person name="Lipzen A."/>
            <person name="Maire R."/>
            <person name="Meier B."/>
            <person name="Mihaltcheva S."/>
            <person name="Molinier V."/>
            <person name="Murat C."/>
            <person name="Poggeler S."/>
            <person name="Quandt C.A."/>
            <person name="Sperisen C."/>
            <person name="Tritt A."/>
            <person name="Tisserant E."/>
            <person name="Crous P.W."/>
            <person name="Henrissat B."/>
            <person name="Nehls U."/>
            <person name="Egli S."/>
            <person name="Spatafora J.W."/>
            <person name="Grigoriev I.V."/>
            <person name="Martin F.M."/>
        </authorList>
    </citation>
    <scope>NUCLEOTIDE SEQUENCE [LARGE SCALE GENOMIC DNA]</scope>
    <source>
        <strain evidence="7 8">CBS 459.81</strain>
    </source>
</reference>
<dbReference type="NCBIfam" id="NF040586">
    <property type="entry name" value="FxSxx_TPR"/>
    <property type="match status" value="1"/>
</dbReference>
<proteinExistence type="predicted"/>
<dbReference type="Gene3D" id="3.40.50.300">
    <property type="entry name" value="P-loop containing nucleotide triphosphate hydrolases"/>
    <property type="match status" value="1"/>
</dbReference>
<dbReference type="PRINTS" id="PR00381">
    <property type="entry name" value="KINESINLIGHT"/>
</dbReference>
<keyword evidence="2" id="KW-0963">Cytoplasm</keyword>
<dbReference type="PANTHER" id="PTHR45783">
    <property type="entry name" value="KINESIN LIGHT CHAIN"/>
    <property type="match status" value="1"/>
</dbReference>